<dbReference type="KEGG" id="api:107885696"/>
<dbReference type="InterPro" id="IPR007588">
    <property type="entry name" value="Znf_FLYWCH"/>
</dbReference>
<dbReference type="Pfam" id="PF10551">
    <property type="entry name" value="MULE"/>
    <property type="match status" value="1"/>
</dbReference>
<accession>A0A8R2HBX4</accession>
<dbReference type="PANTHER" id="PTHR47160">
    <property type="entry name" value="PUTATIVE-RELATED"/>
    <property type="match status" value="1"/>
</dbReference>
<keyword evidence="1" id="KW-0479">Metal-binding</keyword>
<dbReference type="Pfam" id="PF04500">
    <property type="entry name" value="FLYWCH"/>
    <property type="match status" value="1"/>
</dbReference>
<protein>
    <recommendedName>
        <fullName evidence="8">MULE transposase domain-containing protein</fullName>
    </recommendedName>
</protein>
<evidence type="ECO:0000256" key="1">
    <source>
        <dbReference type="ARBA" id="ARBA00022723"/>
    </source>
</evidence>
<dbReference type="EnsemblMetazoa" id="XM_016809367.2">
    <property type="protein sequence ID" value="XP_016664856.1"/>
    <property type="gene ID" value="LOC107885696"/>
</dbReference>
<dbReference type="PANTHER" id="PTHR47160:SF8">
    <property type="entry name" value="MULE TRANSPOSASE DOMAIN-CONTAINING PROTEIN"/>
    <property type="match status" value="1"/>
</dbReference>
<feature type="domain" description="FLYWCH-type" evidence="4">
    <location>
        <begin position="8"/>
        <end position="66"/>
    </location>
</feature>
<dbReference type="GeneID" id="107885696"/>
<reference evidence="6" key="2">
    <citation type="submission" date="2022-06" db="UniProtKB">
        <authorList>
            <consortium name="EnsemblMetazoa"/>
        </authorList>
    </citation>
    <scope>IDENTIFICATION</scope>
</reference>
<keyword evidence="7" id="KW-1185">Reference proteome</keyword>
<evidence type="ECO:0008006" key="8">
    <source>
        <dbReference type="Google" id="ProtNLM"/>
    </source>
</evidence>
<feature type="domain" description="MULE transposase" evidence="5">
    <location>
        <begin position="191"/>
        <end position="285"/>
    </location>
</feature>
<dbReference type="InterPro" id="IPR018289">
    <property type="entry name" value="MULE_transposase_dom"/>
</dbReference>
<dbReference type="Gene3D" id="2.20.25.240">
    <property type="match status" value="1"/>
</dbReference>
<evidence type="ECO:0000259" key="4">
    <source>
        <dbReference type="Pfam" id="PF04500"/>
    </source>
</evidence>
<sequence>MENSLKIIMSERGKELSVVSSHKYRFIRKRKDELLKWICYNKSCYASILTDVKKTQVIAVIGDHKHEAITPQNIDLQVLRKNCKRKASDSISTRPSKIIRKELLTNVGTDIVHKDISSVRKAMYMARQKNFPIHLKSFDEAIDKIWEMQNDDIFKFTNKKCIYIPMNKSFICITTEDNLNFMSSCTEYFSDCTFQFAPNFFMQMYTFHCFKNGFYLPVIFIFLKDKFKQTYIEMWKFIKELYLQHTSQTLNLCKLHIDFEIGAHEAVREVFPNVQLIGCRFHLNQSWWRNINSIKIEDSILG</sequence>
<dbReference type="GO" id="GO:0008270">
    <property type="term" value="F:zinc ion binding"/>
    <property type="evidence" value="ECO:0007669"/>
    <property type="project" value="UniProtKB-KW"/>
</dbReference>
<dbReference type="Proteomes" id="UP000007819">
    <property type="component" value="Unassembled WGS sequence"/>
</dbReference>
<evidence type="ECO:0000313" key="7">
    <source>
        <dbReference type="Proteomes" id="UP000007819"/>
    </source>
</evidence>
<evidence type="ECO:0000259" key="5">
    <source>
        <dbReference type="Pfam" id="PF10551"/>
    </source>
</evidence>
<name>A0A8R2HBX4_ACYPI</name>
<dbReference type="OrthoDB" id="6621062at2759"/>
<evidence type="ECO:0000313" key="6">
    <source>
        <dbReference type="EnsemblMetazoa" id="XP_016664856.1"/>
    </source>
</evidence>
<evidence type="ECO:0000256" key="2">
    <source>
        <dbReference type="ARBA" id="ARBA00022771"/>
    </source>
</evidence>
<proteinExistence type="predicted"/>
<reference evidence="7" key="1">
    <citation type="submission" date="2010-06" db="EMBL/GenBank/DDBJ databases">
        <authorList>
            <person name="Jiang H."/>
            <person name="Abraham K."/>
            <person name="Ali S."/>
            <person name="Alsbrooks S.L."/>
            <person name="Anim B.N."/>
            <person name="Anosike U.S."/>
            <person name="Attaway T."/>
            <person name="Bandaranaike D.P."/>
            <person name="Battles P.K."/>
            <person name="Bell S.N."/>
            <person name="Bell A.V."/>
            <person name="Beltran B."/>
            <person name="Bickham C."/>
            <person name="Bustamante Y."/>
            <person name="Caleb T."/>
            <person name="Canada A."/>
            <person name="Cardenas V."/>
            <person name="Carter K."/>
            <person name="Chacko J."/>
            <person name="Chandrabose M.N."/>
            <person name="Chavez D."/>
            <person name="Chavez A."/>
            <person name="Chen L."/>
            <person name="Chu H.-S."/>
            <person name="Claassen K.J."/>
            <person name="Cockrell R."/>
            <person name="Collins M."/>
            <person name="Cooper J.A."/>
            <person name="Cree A."/>
            <person name="Curry S.M."/>
            <person name="Da Y."/>
            <person name="Dao M.D."/>
            <person name="Das B."/>
            <person name="Davila M.-L."/>
            <person name="Davy-Carroll L."/>
            <person name="Denson S."/>
            <person name="Dinh H."/>
            <person name="Ebong V.E."/>
            <person name="Edwards J.R."/>
            <person name="Egan A."/>
            <person name="El-Daye J."/>
            <person name="Escobedo L."/>
            <person name="Fernandez S."/>
            <person name="Fernando P.R."/>
            <person name="Flagg N."/>
            <person name="Forbes L.D."/>
            <person name="Fowler R.G."/>
            <person name="Fu Q."/>
            <person name="Gabisi R.A."/>
            <person name="Ganer J."/>
            <person name="Garbino Pronczuk A."/>
            <person name="Garcia R.M."/>
            <person name="Garner T."/>
            <person name="Garrett T.E."/>
            <person name="Gonzalez D.A."/>
            <person name="Hamid H."/>
            <person name="Hawkins E.S."/>
            <person name="Hirani K."/>
            <person name="Hogues M.E."/>
            <person name="Hollins B."/>
            <person name="Hsiao C.-H."/>
            <person name="Jabil R."/>
            <person name="James M.L."/>
            <person name="Jhangiani S.N."/>
            <person name="Johnson B."/>
            <person name="Johnson Q."/>
            <person name="Joshi V."/>
            <person name="Kalu J.B."/>
            <person name="Kam C."/>
            <person name="Kashfia A."/>
            <person name="Keebler J."/>
            <person name="Kisamo H."/>
            <person name="Kovar C.L."/>
            <person name="Lago L.A."/>
            <person name="Lai C.-Y."/>
            <person name="Laidlaw J."/>
            <person name="Lara F."/>
            <person name="Le T.-K."/>
            <person name="Lee S.L."/>
            <person name="Legall F.H."/>
            <person name="Lemon S.J."/>
            <person name="Lewis L.R."/>
            <person name="Li B."/>
            <person name="Liu Y."/>
            <person name="Liu Y.-S."/>
            <person name="Lopez J."/>
            <person name="Lozado R.J."/>
            <person name="Lu J."/>
            <person name="Madu R.C."/>
            <person name="Maheshwari M."/>
            <person name="Maheshwari R."/>
            <person name="Malloy K."/>
            <person name="Martinez E."/>
            <person name="Mathew T."/>
            <person name="Mercado I.C."/>
            <person name="Mercado C."/>
            <person name="Meyer B."/>
            <person name="Montgomery K."/>
            <person name="Morgan M.B."/>
            <person name="Munidasa M."/>
            <person name="Nazareth L.V."/>
            <person name="Nelson J."/>
            <person name="Ng B.M."/>
            <person name="Nguyen N.B."/>
            <person name="Nguyen P.Q."/>
            <person name="Nguyen T."/>
            <person name="Obregon M."/>
            <person name="Okwuonu G.O."/>
            <person name="Onwere C.G."/>
            <person name="Orozco G."/>
            <person name="Parra A."/>
            <person name="Patel S."/>
            <person name="Patil S."/>
            <person name="Perez A."/>
            <person name="Perez Y."/>
            <person name="Pham C."/>
            <person name="Primus E.L."/>
            <person name="Pu L.-L."/>
            <person name="Puazo M."/>
            <person name="Qin X."/>
            <person name="Quiroz J.B."/>
            <person name="Reese J."/>
            <person name="Richards S."/>
            <person name="Rives C.M."/>
            <person name="Robberts R."/>
            <person name="Ruiz S.J."/>
            <person name="Ruiz M.J."/>
            <person name="Santibanez J."/>
            <person name="Schneider B.W."/>
            <person name="Sisson I."/>
            <person name="Smith M."/>
            <person name="Sodergren E."/>
            <person name="Song X.-Z."/>
            <person name="Song B.B."/>
            <person name="Summersgill H."/>
            <person name="Thelus R."/>
            <person name="Thornton R.D."/>
            <person name="Trejos Z.Y."/>
            <person name="Usmani K."/>
            <person name="Vattathil S."/>
            <person name="Villasana D."/>
            <person name="Walker D.L."/>
            <person name="Wang S."/>
            <person name="Wang K."/>
            <person name="White C.S."/>
            <person name="Williams A.C."/>
            <person name="Williamson J."/>
            <person name="Wilson K."/>
            <person name="Woghiren I.O."/>
            <person name="Woodworth J.R."/>
            <person name="Worley K.C."/>
            <person name="Wright R.A."/>
            <person name="Wu W."/>
            <person name="Young L."/>
            <person name="Zhang L."/>
            <person name="Zhang J."/>
            <person name="Zhu Y."/>
            <person name="Muzny D.M."/>
            <person name="Weinstock G."/>
            <person name="Gibbs R.A."/>
        </authorList>
    </citation>
    <scope>NUCLEOTIDE SEQUENCE [LARGE SCALE GENOMIC DNA]</scope>
    <source>
        <strain evidence="7">LSR1</strain>
    </source>
</reference>
<keyword evidence="2" id="KW-0863">Zinc-finger</keyword>
<evidence type="ECO:0000256" key="3">
    <source>
        <dbReference type="ARBA" id="ARBA00022833"/>
    </source>
</evidence>
<organism evidence="6 7">
    <name type="scientific">Acyrthosiphon pisum</name>
    <name type="common">Pea aphid</name>
    <dbReference type="NCBI Taxonomy" id="7029"/>
    <lineage>
        <taxon>Eukaryota</taxon>
        <taxon>Metazoa</taxon>
        <taxon>Ecdysozoa</taxon>
        <taxon>Arthropoda</taxon>
        <taxon>Hexapoda</taxon>
        <taxon>Insecta</taxon>
        <taxon>Pterygota</taxon>
        <taxon>Neoptera</taxon>
        <taxon>Paraneoptera</taxon>
        <taxon>Hemiptera</taxon>
        <taxon>Sternorrhyncha</taxon>
        <taxon>Aphidomorpha</taxon>
        <taxon>Aphidoidea</taxon>
        <taxon>Aphididae</taxon>
        <taxon>Macrosiphini</taxon>
        <taxon>Acyrthosiphon</taxon>
    </lineage>
</organism>
<dbReference type="AlphaFoldDB" id="A0A8R2HBX4"/>
<dbReference type="RefSeq" id="XP_016664856.1">
    <property type="nucleotide sequence ID" value="XM_016809367.2"/>
</dbReference>
<keyword evidence="3" id="KW-0862">Zinc</keyword>